<proteinExistence type="predicted"/>
<organism evidence="1 2">
    <name type="scientific">Capsulimonas corticalis</name>
    <dbReference type="NCBI Taxonomy" id="2219043"/>
    <lineage>
        <taxon>Bacteria</taxon>
        <taxon>Bacillati</taxon>
        <taxon>Armatimonadota</taxon>
        <taxon>Armatimonadia</taxon>
        <taxon>Capsulimonadales</taxon>
        <taxon>Capsulimonadaceae</taxon>
        <taxon>Capsulimonas</taxon>
    </lineage>
</organism>
<name>A0A402D5R3_9BACT</name>
<accession>A0A402D5R3</accession>
<evidence type="ECO:0000313" key="1">
    <source>
        <dbReference type="EMBL" id="BDI33443.1"/>
    </source>
</evidence>
<dbReference type="AlphaFoldDB" id="A0A402D5R3"/>
<gene>
    <name evidence="1" type="ORF">CCAX7_54940</name>
</gene>
<evidence type="ECO:0000313" key="2">
    <source>
        <dbReference type="Proteomes" id="UP000287394"/>
    </source>
</evidence>
<dbReference type="KEGG" id="ccot:CCAX7_54940"/>
<dbReference type="EMBL" id="AP025739">
    <property type="protein sequence ID" value="BDI33443.1"/>
    <property type="molecule type" value="Genomic_DNA"/>
</dbReference>
<keyword evidence="2" id="KW-1185">Reference proteome</keyword>
<dbReference type="Proteomes" id="UP000287394">
    <property type="component" value="Chromosome"/>
</dbReference>
<protein>
    <submittedName>
        <fullName evidence="1">Uncharacterized protein</fullName>
    </submittedName>
</protein>
<reference evidence="1 2" key="1">
    <citation type="journal article" date="2019" name="Int. J. Syst. Evol. Microbiol.">
        <title>Capsulimonas corticalis gen. nov., sp. nov., an aerobic capsulated bacterium, of a novel bacterial order, Capsulimonadales ord. nov., of the class Armatimonadia of the phylum Armatimonadetes.</title>
        <authorList>
            <person name="Li J."/>
            <person name="Kudo C."/>
            <person name="Tonouchi A."/>
        </authorList>
    </citation>
    <scope>NUCLEOTIDE SEQUENCE [LARGE SCALE GENOMIC DNA]</scope>
    <source>
        <strain evidence="1 2">AX-7</strain>
    </source>
</reference>
<sequence length="206" mass="23511">MDFGQQADIDLAEANAAIEQRDQALEQAQQKIRDLEAQIEDNRRTHTKDFNAIWEIVYPGHPGLWDYPGMVVRHIKAFLEEKQILIDDLVRMLRDERALRTPPEIPIDKLDETAHVLLAIHGFTPENIQRMHPRDYEGYLTDADRLLCDYVLLTRAEHNELLRHARTPDGVRKRMADMADALLALNVGEALEAALDQPTTTEGTVG</sequence>